<accession>A0A9J7M7X4</accession>
<proteinExistence type="predicted"/>
<keyword evidence="1" id="KW-1185">Reference proteome</keyword>
<evidence type="ECO:0000313" key="2">
    <source>
        <dbReference type="RefSeq" id="XP_035696268.1"/>
    </source>
</evidence>
<dbReference type="KEGG" id="bfo:118429751"/>
<dbReference type="GeneID" id="118429751"/>
<dbReference type="AlphaFoldDB" id="A0A9J7M7X4"/>
<name>A0A9J7M7X4_BRAFL</name>
<dbReference type="SUPFAM" id="SSF52540">
    <property type="entry name" value="P-loop containing nucleoside triphosphate hydrolases"/>
    <property type="match status" value="1"/>
</dbReference>
<evidence type="ECO:0000313" key="1">
    <source>
        <dbReference type="Proteomes" id="UP000001554"/>
    </source>
</evidence>
<reference evidence="1" key="1">
    <citation type="journal article" date="2020" name="Nat. Ecol. Evol.">
        <title>Deeply conserved synteny resolves early events in vertebrate evolution.</title>
        <authorList>
            <person name="Simakov O."/>
            <person name="Marletaz F."/>
            <person name="Yue J.X."/>
            <person name="O'Connell B."/>
            <person name="Jenkins J."/>
            <person name="Brandt A."/>
            <person name="Calef R."/>
            <person name="Tung C.H."/>
            <person name="Huang T.K."/>
            <person name="Schmutz J."/>
            <person name="Satoh N."/>
            <person name="Yu J.K."/>
            <person name="Putnam N.H."/>
            <person name="Green R.E."/>
            <person name="Rokhsar D.S."/>
        </authorList>
    </citation>
    <scope>NUCLEOTIDE SEQUENCE [LARGE SCALE GENOMIC DNA]</scope>
    <source>
        <strain evidence="1">S238N-H82</strain>
    </source>
</reference>
<protein>
    <submittedName>
        <fullName evidence="2">Uncharacterized protein LOC118429751</fullName>
    </submittedName>
</protein>
<dbReference type="RefSeq" id="XP_035696268.1">
    <property type="nucleotide sequence ID" value="XM_035840375.1"/>
</dbReference>
<dbReference type="PANTHER" id="PTHR33844">
    <property type="entry name" value="SULFOTRANSFER_1 DOMAIN-CONTAINING PROTEIN"/>
    <property type="match status" value="1"/>
</dbReference>
<dbReference type="InterPro" id="IPR027417">
    <property type="entry name" value="P-loop_NTPase"/>
</dbReference>
<dbReference type="PANTHER" id="PTHR33844:SF1">
    <property type="entry name" value="SULFOTRANSFERASE DOMAIN-CONTAINING PROTEIN"/>
    <property type="match status" value="1"/>
</dbReference>
<reference evidence="2" key="2">
    <citation type="submission" date="2025-08" db="UniProtKB">
        <authorList>
            <consortium name="RefSeq"/>
        </authorList>
    </citation>
    <scope>IDENTIFICATION</scope>
    <source>
        <strain evidence="2">S238N-H82</strain>
        <tissue evidence="2">Testes</tissue>
    </source>
</reference>
<dbReference type="Gene3D" id="3.40.50.300">
    <property type="entry name" value="P-loop containing nucleotide triphosphate hydrolases"/>
    <property type="match status" value="1"/>
</dbReference>
<organism evidence="1 2">
    <name type="scientific">Branchiostoma floridae</name>
    <name type="common">Florida lancelet</name>
    <name type="synonym">Amphioxus</name>
    <dbReference type="NCBI Taxonomy" id="7739"/>
    <lineage>
        <taxon>Eukaryota</taxon>
        <taxon>Metazoa</taxon>
        <taxon>Chordata</taxon>
        <taxon>Cephalochordata</taxon>
        <taxon>Leptocardii</taxon>
        <taxon>Amphioxiformes</taxon>
        <taxon>Branchiostomatidae</taxon>
        <taxon>Branchiostoma</taxon>
    </lineage>
</organism>
<gene>
    <name evidence="2" type="primary">LOC118429751</name>
</gene>
<dbReference type="OMA" id="THANMDV"/>
<dbReference type="OrthoDB" id="10306947at2759"/>
<sequence length="409" mass="46168">MAYVQLVQCKSVYIRNKDGSPQLRPNSIDDFDTVGKERPVADPAKFFRDHGRDFYVYCADFDLENLVLVRPREGFQIREVTFVWQALRTYAQEVLVVPFANLAAVTAEVADDVSHITTVFLHHTARCGSTLLTKALDASGVVHGVSEPGIHISFLQYLQSHPNLQEDDLTMLTDIVGYSNTLFNFTLFQQDHTRTAVCYKTRAEGIHIAELLQKGVPGAKVIISYRDAVATLNSALKVMIASYWKYWLLTGLRLDTFLPTKIFPRYVMSVVEEDGRLATAPVPHGLVWIVTCLWLRRMQSAHTLTQSETTSFVDVVLRYEELCKYKEEMVLKLLKDIGIECKDKDAKEKIRAVFGMNSQTGTMMSGTWGKASESWVGDWEKGVIATILTHANMDVNRPDFVLEGTITEI</sequence>
<dbReference type="Proteomes" id="UP000001554">
    <property type="component" value="Chromosome 13"/>
</dbReference>